<dbReference type="Pfam" id="PF24883">
    <property type="entry name" value="NPHP3_N"/>
    <property type="match status" value="1"/>
</dbReference>
<evidence type="ECO:0000313" key="4">
    <source>
        <dbReference type="Proteomes" id="UP000288216"/>
    </source>
</evidence>
<dbReference type="OrthoDB" id="2325716at2759"/>
<evidence type="ECO:0000259" key="2">
    <source>
        <dbReference type="Pfam" id="PF24883"/>
    </source>
</evidence>
<sequence>MVASKYKSMDHYEEQRVGELKEKIVDKGLPVEIFRTIEELGEAVLINCRGVIDQLYPMDLVPLQTDHESYLELCYHEAFSQRYCQVFVQTPETRKVFEILHTFAVASHRDIQIEANNGLPDLKRTSVLYTMMPRLKGGTSVLLLCGEKGCGKSAVICNWLKHFTQKNPNTLMITHFVGSSCASHDIMSFMRHCILKLRHEYFGAQHHPYAFSANPTDIWMFQMIREAFIAAIGLKPCVLVLDGADQLTGTHGMSASQVKEFSWLPWPLPAHCKLIVTSASSNLAYKSLSQHEEVNVVQLSNRTEDKFRIHIFKKHLAMPYKEINEHQIQNIINRKLSTLPLALVILANELRVCGAFRNETDCLEEYLHCQSVQELWAAVFRRWIEDYSWVTEERSDSRGKDIPHSSCSHSSISGMKGWIVDILCLLSISRCGLNEKDIHQLLKYLGYEGTNEVSSFDWAVFRTASMEWIQERPDGLLNFTHQTIRDAVGILLLGFDPAVAYHEMVNELLVTPKVSENDDSELLRSDSYSQATLIWFTAEFLKELDKTTAAGELLLIAQALLPELHEKNKYSHR</sequence>
<protein>
    <recommendedName>
        <fullName evidence="2">Nephrocystin 3-like N-terminal domain-containing protein</fullName>
    </recommendedName>
</protein>
<dbReference type="SUPFAM" id="SSF52540">
    <property type="entry name" value="P-loop containing nucleoside triphosphate hydrolases"/>
    <property type="match status" value="1"/>
</dbReference>
<dbReference type="Proteomes" id="UP000288216">
    <property type="component" value="Unassembled WGS sequence"/>
</dbReference>
<name>A0A401NWZ0_SCYTO</name>
<dbReference type="AlphaFoldDB" id="A0A401NWZ0"/>
<comment type="caution">
    <text evidence="3">The sequence shown here is derived from an EMBL/GenBank/DDBJ whole genome shotgun (WGS) entry which is preliminary data.</text>
</comment>
<accession>A0A401NWZ0</accession>
<dbReference type="GO" id="GO:0080008">
    <property type="term" value="C:Cul4-RING E3 ubiquitin ligase complex"/>
    <property type="evidence" value="ECO:0007669"/>
    <property type="project" value="TreeGrafter"/>
</dbReference>
<reference evidence="3 4" key="1">
    <citation type="journal article" date="2018" name="Nat. Ecol. Evol.">
        <title>Shark genomes provide insights into elasmobranch evolution and the origin of vertebrates.</title>
        <authorList>
            <person name="Hara Y"/>
            <person name="Yamaguchi K"/>
            <person name="Onimaru K"/>
            <person name="Kadota M"/>
            <person name="Koyanagi M"/>
            <person name="Keeley SD"/>
            <person name="Tatsumi K"/>
            <person name="Tanaka K"/>
            <person name="Motone F"/>
            <person name="Kageyama Y"/>
            <person name="Nozu R"/>
            <person name="Adachi N"/>
            <person name="Nishimura O"/>
            <person name="Nakagawa R"/>
            <person name="Tanegashima C"/>
            <person name="Kiyatake I"/>
            <person name="Matsumoto R"/>
            <person name="Murakumo K"/>
            <person name="Nishida K"/>
            <person name="Terakita A"/>
            <person name="Kuratani S"/>
            <person name="Sato K"/>
            <person name="Hyodo S Kuraku.S."/>
        </authorList>
    </citation>
    <scope>NUCLEOTIDE SEQUENCE [LARGE SCALE GENOMIC DNA]</scope>
</reference>
<evidence type="ECO:0000256" key="1">
    <source>
        <dbReference type="ARBA" id="ARBA00022737"/>
    </source>
</evidence>
<dbReference type="Gene3D" id="3.40.50.300">
    <property type="entry name" value="P-loop containing nucleotide triphosphate hydrolases"/>
    <property type="match status" value="1"/>
</dbReference>
<dbReference type="PANTHER" id="PTHR19860:SF18">
    <property type="entry name" value="DUF4062 DOMAIN-CONTAINING PROTEIN"/>
    <property type="match status" value="1"/>
</dbReference>
<dbReference type="OMA" id="KLRHEYF"/>
<feature type="domain" description="Nephrocystin 3-like N-terminal" evidence="2">
    <location>
        <begin position="138"/>
        <end position="278"/>
    </location>
</feature>
<gene>
    <name evidence="3" type="ORF">scyTo_0004775</name>
</gene>
<evidence type="ECO:0000313" key="3">
    <source>
        <dbReference type="EMBL" id="GCB65386.1"/>
    </source>
</evidence>
<dbReference type="InterPro" id="IPR027417">
    <property type="entry name" value="P-loop_NTPase"/>
</dbReference>
<dbReference type="EMBL" id="BFAA01001434">
    <property type="protein sequence ID" value="GCB65386.1"/>
    <property type="molecule type" value="Genomic_DNA"/>
</dbReference>
<organism evidence="3 4">
    <name type="scientific">Scyliorhinus torazame</name>
    <name type="common">Cloudy catshark</name>
    <name type="synonym">Catulus torazame</name>
    <dbReference type="NCBI Taxonomy" id="75743"/>
    <lineage>
        <taxon>Eukaryota</taxon>
        <taxon>Metazoa</taxon>
        <taxon>Chordata</taxon>
        <taxon>Craniata</taxon>
        <taxon>Vertebrata</taxon>
        <taxon>Chondrichthyes</taxon>
        <taxon>Elasmobranchii</taxon>
        <taxon>Galeomorphii</taxon>
        <taxon>Galeoidea</taxon>
        <taxon>Carcharhiniformes</taxon>
        <taxon>Scyliorhinidae</taxon>
        <taxon>Scyliorhinus</taxon>
    </lineage>
</organism>
<dbReference type="PANTHER" id="PTHR19860">
    <property type="entry name" value="DDB1- AND CUL4-ASSOCIATED FACTOR 12-RELATED"/>
    <property type="match status" value="1"/>
</dbReference>
<dbReference type="InterPro" id="IPR051191">
    <property type="entry name" value="DCAF12"/>
</dbReference>
<proteinExistence type="predicted"/>
<keyword evidence="4" id="KW-1185">Reference proteome</keyword>
<dbReference type="InterPro" id="IPR056884">
    <property type="entry name" value="NPHP3-like_N"/>
</dbReference>
<dbReference type="STRING" id="75743.A0A401NWZ0"/>
<keyword evidence="1" id="KW-0677">Repeat</keyword>